<reference evidence="11 12" key="1">
    <citation type="journal article" date="2019" name="Nat. Microbiol.">
        <title>Mediterranean grassland soil C-N compound turnover is dependent on rainfall and depth, and is mediated by genomically divergent microorganisms.</title>
        <authorList>
            <person name="Diamond S."/>
            <person name="Andeer P.F."/>
            <person name="Li Z."/>
            <person name="Crits-Christoph A."/>
            <person name="Burstein D."/>
            <person name="Anantharaman K."/>
            <person name="Lane K.R."/>
            <person name="Thomas B.C."/>
            <person name="Pan C."/>
            <person name="Northen T.R."/>
            <person name="Banfield J.F."/>
        </authorList>
    </citation>
    <scope>NUCLEOTIDE SEQUENCE [LARGE SCALE GENOMIC DNA]</scope>
    <source>
        <strain evidence="11">NP_8</strain>
    </source>
</reference>
<keyword evidence="3 6" id="KW-0378">Hydrolase</keyword>
<evidence type="ECO:0000256" key="6">
    <source>
        <dbReference type="RuleBase" id="RU003983"/>
    </source>
</evidence>
<dbReference type="AlphaFoldDB" id="A0A537IGP7"/>
<protein>
    <submittedName>
        <fullName evidence="11">M48 family metallopeptidase</fullName>
    </submittedName>
</protein>
<evidence type="ECO:0000256" key="1">
    <source>
        <dbReference type="ARBA" id="ARBA00022670"/>
    </source>
</evidence>
<evidence type="ECO:0000256" key="7">
    <source>
        <dbReference type="SAM" id="MobiDB-lite"/>
    </source>
</evidence>
<keyword evidence="8" id="KW-1133">Transmembrane helix</keyword>
<dbReference type="PANTHER" id="PTHR22726:SF1">
    <property type="entry name" value="METALLOENDOPEPTIDASE OMA1, MITOCHONDRIAL"/>
    <property type="match status" value="1"/>
</dbReference>
<keyword evidence="1 6" id="KW-0645">Protease</keyword>
<proteinExistence type="inferred from homology"/>
<accession>A0A537IGP7</accession>
<keyword evidence="5 6" id="KW-0482">Metalloprotease</keyword>
<keyword evidence="8" id="KW-0812">Transmembrane</keyword>
<keyword evidence="4 6" id="KW-0862">Zinc</keyword>
<comment type="similarity">
    <text evidence="6">Belongs to the peptidase M48 family.</text>
</comment>
<comment type="caution">
    <text evidence="11">The sequence shown here is derived from an EMBL/GenBank/DDBJ whole genome shotgun (WGS) entry which is preliminary data.</text>
</comment>
<dbReference type="InterPro" id="IPR051156">
    <property type="entry name" value="Mito/Outer_Membr_Metalloprot"/>
</dbReference>
<feature type="region of interest" description="Disordered" evidence="7">
    <location>
        <begin position="316"/>
        <end position="338"/>
    </location>
</feature>
<dbReference type="PANTHER" id="PTHR22726">
    <property type="entry name" value="METALLOENDOPEPTIDASE OMA1"/>
    <property type="match status" value="1"/>
</dbReference>
<dbReference type="GO" id="GO:0051603">
    <property type="term" value="P:proteolysis involved in protein catabolic process"/>
    <property type="evidence" value="ECO:0007669"/>
    <property type="project" value="TreeGrafter"/>
</dbReference>
<dbReference type="GO" id="GO:0046872">
    <property type="term" value="F:metal ion binding"/>
    <property type="evidence" value="ECO:0007669"/>
    <property type="project" value="UniProtKB-KW"/>
</dbReference>
<dbReference type="Pfam" id="PF23368">
    <property type="entry name" value="DUF7092"/>
    <property type="match status" value="1"/>
</dbReference>
<feature type="domain" description="DUF7092" evidence="10">
    <location>
        <begin position="4"/>
        <end position="78"/>
    </location>
</feature>
<evidence type="ECO:0000313" key="12">
    <source>
        <dbReference type="Proteomes" id="UP000318834"/>
    </source>
</evidence>
<feature type="domain" description="Peptidase M48" evidence="9">
    <location>
        <begin position="159"/>
        <end position="333"/>
    </location>
</feature>
<dbReference type="GO" id="GO:0016020">
    <property type="term" value="C:membrane"/>
    <property type="evidence" value="ECO:0007669"/>
    <property type="project" value="TreeGrafter"/>
</dbReference>
<dbReference type="Pfam" id="PF01435">
    <property type="entry name" value="Peptidase_M48"/>
    <property type="match status" value="1"/>
</dbReference>
<evidence type="ECO:0000256" key="3">
    <source>
        <dbReference type="ARBA" id="ARBA00022801"/>
    </source>
</evidence>
<evidence type="ECO:0000313" key="11">
    <source>
        <dbReference type="EMBL" id="TMI70384.1"/>
    </source>
</evidence>
<keyword evidence="2" id="KW-0479">Metal-binding</keyword>
<dbReference type="Gene3D" id="3.30.2010.10">
    <property type="entry name" value="Metalloproteases ('zincins'), catalytic domain"/>
    <property type="match status" value="1"/>
</dbReference>
<evidence type="ECO:0000259" key="9">
    <source>
        <dbReference type="Pfam" id="PF01435"/>
    </source>
</evidence>
<dbReference type="GO" id="GO:0004222">
    <property type="term" value="F:metalloendopeptidase activity"/>
    <property type="evidence" value="ECO:0007669"/>
    <property type="project" value="InterPro"/>
</dbReference>
<evidence type="ECO:0000256" key="5">
    <source>
        <dbReference type="ARBA" id="ARBA00023049"/>
    </source>
</evidence>
<organism evidence="11 12">
    <name type="scientific">Candidatus Segetimicrobium genomatis</name>
    <dbReference type="NCBI Taxonomy" id="2569760"/>
    <lineage>
        <taxon>Bacteria</taxon>
        <taxon>Bacillati</taxon>
        <taxon>Candidatus Sysuimicrobiota</taxon>
        <taxon>Candidatus Sysuimicrobiia</taxon>
        <taxon>Candidatus Sysuimicrobiales</taxon>
        <taxon>Candidatus Segetimicrobiaceae</taxon>
        <taxon>Candidatus Segetimicrobium</taxon>
    </lineage>
</organism>
<dbReference type="Proteomes" id="UP000318834">
    <property type="component" value="Unassembled WGS sequence"/>
</dbReference>
<name>A0A537IGP7_9BACT</name>
<comment type="cofactor">
    <cofactor evidence="6">
        <name>Zn(2+)</name>
        <dbReference type="ChEBI" id="CHEBI:29105"/>
    </cofactor>
    <text evidence="6">Binds 1 zinc ion per subunit.</text>
</comment>
<dbReference type="CDD" id="cd07332">
    <property type="entry name" value="M48C_Oma1_like"/>
    <property type="match status" value="1"/>
</dbReference>
<evidence type="ECO:0000256" key="8">
    <source>
        <dbReference type="SAM" id="Phobius"/>
    </source>
</evidence>
<dbReference type="EMBL" id="VBAP01000144">
    <property type="protein sequence ID" value="TMI70384.1"/>
    <property type="molecule type" value="Genomic_DNA"/>
</dbReference>
<gene>
    <name evidence="11" type="ORF">E6H05_13620</name>
</gene>
<evidence type="ECO:0000256" key="2">
    <source>
        <dbReference type="ARBA" id="ARBA00022723"/>
    </source>
</evidence>
<dbReference type="InterPro" id="IPR055518">
    <property type="entry name" value="DUF7092"/>
</dbReference>
<keyword evidence="8" id="KW-0472">Membrane</keyword>
<sequence>MTQVTARYYDGKTSQQREVVIWAEPGRLRVIGDGVDFSCAIAEVRPSPRVGNTRRHLRFADGSLCETEDNDAVDRIFAGLPSEAPGRLIHLWESRFGYAALALALTAAALWAGITYGIPALAKQVAFSLPPSTEKALGRDALAGLDRVLLSPTRLPAARREKLRALFSRLASGLEGAGDYRLELRSSKRLGANALALPSGVVVLTDQLVRLAHSDDEIAAVLAHEIGHLRHRHALRRLLQDSATVLLVAAVTGDLTSIVSLASALPAMLLQAKYSRDFEREADEFALDTMQRHGIPAESFAAILLRIEQRRGASADVPDYLSTHPATRERAARSRAAR</sequence>
<evidence type="ECO:0000259" key="10">
    <source>
        <dbReference type="Pfam" id="PF23368"/>
    </source>
</evidence>
<evidence type="ECO:0000256" key="4">
    <source>
        <dbReference type="ARBA" id="ARBA00022833"/>
    </source>
</evidence>
<feature type="transmembrane region" description="Helical" evidence="8">
    <location>
        <begin position="96"/>
        <end position="118"/>
    </location>
</feature>
<dbReference type="InterPro" id="IPR001915">
    <property type="entry name" value="Peptidase_M48"/>
</dbReference>